<feature type="binding site" evidence="5">
    <location>
        <position position="109"/>
    </location>
    <ligand>
        <name>Fe cation</name>
        <dbReference type="ChEBI" id="CHEBI:24875"/>
        <note>catalytic</note>
    </ligand>
</feature>
<sequence>MVEFRDQLFALTETPVINEVTHDSLRVKRKILMSEYIAGYPGGSSAHPHILEDGTMILFRMDMRYTRSYNFISIPPQPASPDLSPGPFTGAKIVATAPSRWKLNLSYTHSFGLTDNYFVHLEQPLTYNLPRMVAMAVTGSTVADCLTSYPGQSNKRTISIISCSSESLASLALFPCASRKKELFQSIEVKMEDILVIERSSGKRTAITYKAPNGFVFHFINCYEESDQIVCDTSFYPNGSDFIKSTYLEHLAQRPMEHFSANYKVHFARFVLPLQLKGAGEGENLVKLPYTTATAVLAKGSQTTVCITPEIFEGNHGAELPRINYAYNGKKYRYFYGSSAFAQSKSQLSKYDLTKKRVLTFEVEDNITPGEPVFLARPGAKQEDDGKRH</sequence>
<evidence type="ECO:0000313" key="6">
    <source>
        <dbReference type="EMBL" id="GFO11249.1"/>
    </source>
</evidence>
<accession>A0AAV4AYP0</accession>
<evidence type="ECO:0000256" key="1">
    <source>
        <dbReference type="ARBA" id="ARBA00006787"/>
    </source>
</evidence>
<dbReference type="EMBL" id="BLXT01004258">
    <property type="protein sequence ID" value="GFO11249.1"/>
    <property type="molecule type" value="Genomic_DNA"/>
</dbReference>
<dbReference type="GO" id="GO:0016121">
    <property type="term" value="P:carotene catabolic process"/>
    <property type="evidence" value="ECO:0007669"/>
    <property type="project" value="TreeGrafter"/>
</dbReference>
<evidence type="ECO:0000313" key="7">
    <source>
        <dbReference type="Proteomes" id="UP000735302"/>
    </source>
</evidence>
<evidence type="ECO:0000256" key="5">
    <source>
        <dbReference type="PIRSR" id="PIRSR604294-1"/>
    </source>
</evidence>
<evidence type="ECO:0000256" key="4">
    <source>
        <dbReference type="ARBA" id="ARBA00023004"/>
    </source>
</evidence>
<feature type="binding site" evidence="5">
    <location>
        <position position="47"/>
    </location>
    <ligand>
        <name>Fe cation</name>
        <dbReference type="ChEBI" id="CHEBI:24875"/>
        <note>catalytic</note>
    </ligand>
</feature>
<dbReference type="InterPro" id="IPR004294">
    <property type="entry name" value="Carotenoid_Oase"/>
</dbReference>
<keyword evidence="7" id="KW-1185">Reference proteome</keyword>
<proteinExistence type="inferred from homology"/>
<organism evidence="6 7">
    <name type="scientific">Plakobranchus ocellatus</name>
    <dbReference type="NCBI Taxonomy" id="259542"/>
    <lineage>
        <taxon>Eukaryota</taxon>
        <taxon>Metazoa</taxon>
        <taxon>Spiralia</taxon>
        <taxon>Lophotrochozoa</taxon>
        <taxon>Mollusca</taxon>
        <taxon>Gastropoda</taxon>
        <taxon>Heterobranchia</taxon>
        <taxon>Euthyneura</taxon>
        <taxon>Panpulmonata</taxon>
        <taxon>Sacoglossa</taxon>
        <taxon>Placobranchoidea</taxon>
        <taxon>Plakobranchidae</taxon>
        <taxon>Plakobranchus</taxon>
    </lineage>
</organism>
<feature type="binding site" evidence="5">
    <location>
        <position position="218"/>
    </location>
    <ligand>
        <name>Fe cation</name>
        <dbReference type="ChEBI" id="CHEBI:24875"/>
        <note>catalytic</note>
    </ligand>
</feature>
<comment type="similarity">
    <text evidence="1">Belongs to the carotenoid oxygenase family.</text>
</comment>
<protein>
    <submittedName>
        <fullName evidence="6">Beta,beta-carotene 15,15'-monooxygenase</fullName>
    </submittedName>
</protein>
<gene>
    <name evidence="6" type="ORF">PoB_003775400</name>
</gene>
<keyword evidence="3" id="KW-0560">Oxidoreductase</keyword>
<keyword evidence="4 5" id="KW-0408">Iron</keyword>
<comment type="caution">
    <text evidence="6">The sequence shown here is derived from an EMBL/GenBank/DDBJ whole genome shotgun (WGS) entry which is preliminary data.</text>
</comment>
<comment type="cofactor">
    <cofactor evidence="5">
        <name>Fe(2+)</name>
        <dbReference type="ChEBI" id="CHEBI:29033"/>
    </cofactor>
    <text evidence="5">Binds 1 Fe(2+) ion per subunit.</text>
</comment>
<name>A0AAV4AYP0_9GAST</name>
<dbReference type="Pfam" id="PF03055">
    <property type="entry name" value="RPE65"/>
    <property type="match status" value="1"/>
</dbReference>
<reference evidence="6 7" key="1">
    <citation type="journal article" date="2021" name="Elife">
        <title>Chloroplast acquisition without the gene transfer in kleptoplastic sea slugs, Plakobranchus ocellatus.</title>
        <authorList>
            <person name="Maeda T."/>
            <person name="Takahashi S."/>
            <person name="Yoshida T."/>
            <person name="Shimamura S."/>
            <person name="Takaki Y."/>
            <person name="Nagai Y."/>
            <person name="Toyoda A."/>
            <person name="Suzuki Y."/>
            <person name="Arimoto A."/>
            <person name="Ishii H."/>
            <person name="Satoh N."/>
            <person name="Nishiyama T."/>
            <person name="Hasebe M."/>
            <person name="Maruyama T."/>
            <person name="Minagawa J."/>
            <person name="Obokata J."/>
            <person name="Shigenobu S."/>
        </authorList>
    </citation>
    <scope>NUCLEOTIDE SEQUENCE [LARGE SCALE GENOMIC DNA]</scope>
</reference>
<dbReference type="PANTHER" id="PTHR10543">
    <property type="entry name" value="BETA-CAROTENE DIOXYGENASE"/>
    <property type="match status" value="1"/>
</dbReference>
<dbReference type="GO" id="GO:0010436">
    <property type="term" value="F:carotenoid dioxygenase activity"/>
    <property type="evidence" value="ECO:0007669"/>
    <property type="project" value="TreeGrafter"/>
</dbReference>
<dbReference type="PANTHER" id="PTHR10543:SF24">
    <property type="entry name" value="CAROTENOID ISOMEROOXYGENASE"/>
    <property type="match status" value="1"/>
</dbReference>
<dbReference type="GO" id="GO:0046872">
    <property type="term" value="F:metal ion binding"/>
    <property type="evidence" value="ECO:0007669"/>
    <property type="project" value="UniProtKB-KW"/>
</dbReference>
<evidence type="ECO:0000256" key="2">
    <source>
        <dbReference type="ARBA" id="ARBA00022723"/>
    </source>
</evidence>
<dbReference type="GO" id="GO:0003834">
    <property type="term" value="F:beta-carotene 15,15'-dioxygenase activity"/>
    <property type="evidence" value="ECO:0007669"/>
    <property type="project" value="TreeGrafter"/>
</dbReference>
<evidence type="ECO:0000256" key="3">
    <source>
        <dbReference type="ARBA" id="ARBA00023002"/>
    </source>
</evidence>
<dbReference type="AlphaFoldDB" id="A0AAV4AYP0"/>
<dbReference type="GO" id="GO:0042574">
    <property type="term" value="P:retinal metabolic process"/>
    <property type="evidence" value="ECO:0007669"/>
    <property type="project" value="TreeGrafter"/>
</dbReference>
<dbReference type="Proteomes" id="UP000735302">
    <property type="component" value="Unassembled WGS sequence"/>
</dbReference>
<keyword evidence="2 5" id="KW-0479">Metal-binding</keyword>